<dbReference type="InterPro" id="IPR036291">
    <property type="entry name" value="NAD(P)-bd_dom_sf"/>
</dbReference>
<dbReference type="Pfam" id="PF02800">
    <property type="entry name" value="Gp_dh_C"/>
    <property type="match status" value="1"/>
</dbReference>
<feature type="domain" description="Glyceraldehyde 3-phosphate dehydrogenase NAD(P) binding" evidence="2">
    <location>
        <begin position="2"/>
        <end position="155"/>
    </location>
</feature>
<keyword evidence="1" id="KW-0560">Oxidoreductase</keyword>
<dbReference type="Gene3D" id="3.30.360.10">
    <property type="entry name" value="Dihydrodipicolinate Reductase, domain 2"/>
    <property type="match status" value="1"/>
</dbReference>
<dbReference type="SMART" id="SM00846">
    <property type="entry name" value="Gp_dh_N"/>
    <property type="match status" value="1"/>
</dbReference>
<proteinExistence type="predicted"/>
<organism evidence="3">
    <name type="scientific">marine metagenome</name>
    <dbReference type="NCBI Taxonomy" id="408172"/>
    <lineage>
        <taxon>unclassified sequences</taxon>
        <taxon>metagenomes</taxon>
        <taxon>ecological metagenomes</taxon>
    </lineage>
</organism>
<name>A0A382TWD2_9ZZZZ</name>
<accession>A0A382TWD2</accession>
<dbReference type="PANTHER" id="PTHR43148">
    <property type="entry name" value="GLYCERALDEHYDE-3-PHOSPHATE DEHYDROGENASE 2"/>
    <property type="match status" value="1"/>
</dbReference>
<dbReference type="InterPro" id="IPR020831">
    <property type="entry name" value="GlycerAld/Erythrose_P_DH"/>
</dbReference>
<feature type="non-terminal residue" evidence="3">
    <location>
        <position position="228"/>
    </location>
</feature>
<gene>
    <name evidence="3" type="ORF">METZ01_LOCUS378886</name>
</gene>
<dbReference type="GO" id="GO:0016620">
    <property type="term" value="F:oxidoreductase activity, acting on the aldehyde or oxo group of donors, NAD or NADP as acceptor"/>
    <property type="evidence" value="ECO:0007669"/>
    <property type="project" value="InterPro"/>
</dbReference>
<evidence type="ECO:0000259" key="2">
    <source>
        <dbReference type="SMART" id="SM00846"/>
    </source>
</evidence>
<dbReference type="EMBL" id="UINC01139470">
    <property type="protein sequence ID" value="SVD26032.1"/>
    <property type="molecule type" value="Genomic_DNA"/>
</dbReference>
<dbReference type="SUPFAM" id="SSF51735">
    <property type="entry name" value="NAD(P)-binding Rossmann-fold domains"/>
    <property type="match status" value="1"/>
</dbReference>
<dbReference type="InterPro" id="IPR020829">
    <property type="entry name" value="GlycerAld_3-P_DH_cat"/>
</dbReference>
<dbReference type="Gene3D" id="3.40.50.720">
    <property type="entry name" value="NAD(P)-binding Rossmann-like Domain"/>
    <property type="match status" value="1"/>
</dbReference>
<protein>
    <recommendedName>
        <fullName evidence="2">Glyceraldehyde 3-phosphate dehydrogenase NAD(P) binding domain-containing protein</fullName>
    </recommendedName>
</protein>
<evidence type="ECO:0000256" key="1">
    <source>
        <dbReference type="ARBA" id="ARBA00023002"/>
    </source>
</evidence>
<evidence type="ECO:0000313" key="3">
    <source>
        <dbReference type="EMBL" id="SVD26032.1"/>
    </source>
</evidence>
<dbReference type="SUPFAM" id="SSF55347">
    <property type="entry name" value="Glyceraldehyde-3-phosphate dehydrogenase-like, C-terminal domain"/>
    <property type="match status" value="1"/>
</dbReference>
<dbReference type="Pfam" id="PF00044">
    <property type="entry name" value="Gp_dh_N"/>
    <property type="match status" value="1"/>
</dbReference>
<dbReference type="GO" id="GO:0051287">
    <property type="term" value="F:NAD binding"/>
    <property type="evidence" value="ECO:0007669"/>
    <property type="project" value="InterPro"/>
</dbReference>
<dbReference type="InterPro" id="IPR020828">
    <property type="entry name" value="GlycerAld_3-P_DH_NAD(P)-bd"/>
</dbReference>
<dbReference type="AlphaFoldDB" id="A0A382TWD2"/>
<sequence>MIKLGINGFGRIGRAIFKILQNDRNMKVVAVNDIDPLIENHAYLLNYDTVYGQLSKKVKADQQNNILVSNSNKIAFFSEQNIEDVPWGDSDIDVIIDSSGIYSNVKGSHKIINSIVQKVIITHSPKDSIDQTIIIAANENRYLKDKHHVISSSICDANACAPVLKLINENFGIEDGFVTTLHPWLGYQNLVDGSVQSVSSPGHYWKDFALGRASQDSLIPKKTTLMSA</sequence>
<dbReference type="FunFam" id="3.40.50.720:FF:000001">
    <property type="entry name" value="Glyceraldehyde-3-phosphate dehydrogenase"/>
    <property type="match status" value="1"/>
</dbReference>
<reference evidence="3" key="1">
    <citation type="submission" date="2018-05" db="EMBL/GenBank/DDBJ databases">
        <authorList>
            <person name="Lanie J.A."/>
            <person name="Ng W.-L."/>
            <person name="Kazmierczak K.M."/>
            <person name="Andrzejewski T.M."/>
            <person name="Davidsen T.M."/>
            <person name="Wayne K.J."/>
            <person name="Tettelin H."/>
            <person name="Glass J.I."/>
            <person name="Rusch D."/>
            <person name="Podicherti R."/>
            <person name="Tsui H.-C.T."/>
            <person name="Winkler M.E."/>
        </authorList>
    </citation>
    <scope>NUCLEOTIDE SEQUENCE</scope>
</reference>